<accession>A0ABQ6QV75</accession>
<dbReference type="Proteomes" id="UP001342631">
    <property type="component" value="Unassembled WGS sequence"/>
</dbReference>
<feature type="region of interest" description="Disordered" evidence="1">
    <location>
        <begin position="52"/>
        <end position="74"/>
    </location>
</feature>
<evidence type="ECO:0000256" key="1">
    <source>
        <dbReference type="SAM" id="MobiDB-lite"/>
    </source>
</evidence>
<reference evidence="2 3" key="1">
    <citation type="journal article" date="2024" name="Arch. Microbiol.">
        <title>Corallococcus caeni sp. nov., a novel myxobacterium isolated from activated sludge.</title>
        <authorList>
            <person name="Tomita S."/>
            <person name="Nakai R."/>
            <person name="Kuroda K."/>
            <person name="Kurashita H."/>
            <person name="Hatamoto M."/>
            <person name="Yamaguchi T."/>
            <person name="Narihiro T."/>
        </authorList>
    </citation>
    <scope>NUCLEOTIDE SEQUENCE [LARGE SCALE GENOMIC DNA]</scope>
    <source>
        <strain evidence="2 3">NO1</strain>
    </source>
</reference>
<sequence>MREGIDKWCRNLKGTALFGSPSACGRRAIGRQRPVLQGSADAIRSADPDASHYLASDKSSHSMPVISSTPSLVE</sequence>
<protein>
    <submittedName>
        <fullName evidence="2">Uncharacterized protein</fullName>
    </submittedName>
</protein>
<keyword evidence="3" id="KW-1185">Reference proteome</keyword>
<feature type="compositionally biased region" description="Polar residues" evidence="1">
    <location>
        <begin position="61"/>
        <end position="74"/>
    </location>
</feature>
<evidence type="ECO:0000313" key="3">
    <source>
        <dbReference type="Proteomes" id="UP001342631"/>
    </source>
</evidence>
<evidence type="ECO:0000313" key="2">
    <source>
        <dbReference type="EMBL" id="GMU07935.1"/>
    </source>
</evidence>
<organism evidence="2 3">
    <name type="scientific">Corallococcus caeni</name>
    <dbReference type="NCBI Taxonomy" id="3082388"/>
    <lineage>
        <taxon>Bacteria</taxon>
        <taxon>Pseudomonadati</taxon>
        <taxon>Myxococcota</taxon>
        <taxon>Myxococcia</taxon>
        <taxon>Myxococcales</taxon>
        <taxon>Cystobacterineae</taxon>
        <taxon>Myxococcaceae</taxon>
        <taxon>Corallococcus</taxon>
    </lineage>
</organism>
<name>A0ABQ6QV75_9BACT</name>
<dbReference type="EMBL" id="BTTX01000004">
    <property type="protein sequence ID" value="GMU07935.1"/>
    <property type="molecule type" value="Genomic_DNA"/>
</dbReference>
<comment type="caution">
    <text evidence="2">The sequence shown here is derived from an EMBL/GenBank/DDBJ whole genome shotgun (WGS) entry which is preliminary data.</text>
</comment>
<proteinExistence type="predicted"/>
<gene>
    <name evidence="2" type="ORF">ASNO1_41880</name>
</gene>